<comment type="caution">
    <text evidence="2">The sequence shown here is derived from an EMBL/GenBank/DDBJ whole genome shotgun (WGS) entry which is preliminary data.</text>
</comment>
<feature type="transmembrane region" description="Helical" evidence="1">
    <location>
        <begin position="102"/>
        <end position="122"/>
    </location>
</feature>
<gene>
    <name evidence="2" type="ORF">QO192_07645</name>
</gene>
<keyword evidence="1" id="KW-1133">Transmembrane helix</keyword>
<name>A0ABV4KBZ9_9FLAO</name>
<feature type="transmembrane region" description="Helical" evidence="1">
    <location>
        <begin position="6"/>
        <end position="25"/>
    </location>
</feature>
<accession>A0ABV4KBZ9</accession>
<evidence type="ECO:0000313" key="2">
    <source>
        <dbReference type="EMBL" id="MEZ7515154.1"/>
    </source>
</evidence>
<evidence type="ECO:0008006" key="4">
    <source>
        <dbReference type="Google" id="ProtNLM"/>
    </source>
</evidence>
<keyword evidence="1" id="KW-0472">Membrane</keyword>
<dbReference type="Proteomes" id="UP001568894">
    <property type="component" value="Unassembled WGS sequence"/>
</dbReference>
<evidence type="ECO:0000256" key="1">
    <source>
        <dbReference type="SAM" id="Phobius"/>
    </source>
</evidence>
<reference evidence="2 3" key="1">
    <citation type="submission" date="2023-05" db="EMBL/GenBank/DDBJ databases">
        <title>Adaptations of aquatic viruses from atmosphere-close ecosystems of the Central Arctic Ocean.</title>
        <authorList>
            <person name="Rahlff J."/>
            <person name="Holmfeldt K."/>
        </authorList>
    </citation>
    <scope>NUCLEOTIDE SEQUENCE [LARGE SCALE GENOMIC DNA]</scope>
    <source>
        <strain evidence="2 3">Arc14</strain>
    </source>
</reference>
<keyword evidence="3" id="KW-1185">Reference proteome</keyword>
<keyword evidence="1" id="KW-0812">Transmembrane</keyword>
<dbReference type="RefSeq" id="WP_371569448.1">
    <property type="nucleotide sequence ID" value="NZ_JASMRN010000005.1"/>
</dbReference>
<dbReference type="EMBL" id="JASMRN010000005">
    <property type="protein sequence ID" value="MEZ7515154.1"/>
    <property type="molecule type" value="Genomic_DNA"/>
</dbReference>
<sequence>MNEITIPYHLVLPTIICLIGLLAITINRRKLLSKNKLLWISIITFLIIYLFIVGTSSYYAIYYQWDLNRYDLDKNGVFNAAEITDAQQIAMSKLISDTGRNFSFITGFIFALIISITVYIFGRIRLRIKNNKKNHN</sequence>
<feature type="transmembrane region" description="Helical" evidence="1">
    <location>
        <begin position="37"/>
        <end position="61"/>
    </location>
</feature>
<protein>
    <recommendedName>
        <fullName evidence="4">DUF4199 domain-containing protein</fullName>
    </recommendedName>
</protein>
<organism evidence="2 3">
    <name type="scientific">Flavobacterium frigidarium</name>
    <dbReference type="NCBI Taxonomy" id="99286"/>
    <lineage>
        <taxon>Bacteria</taxon>
        <taxon>Pseudomonadati</taxon>
        <taxon>Bacteroidota</taxon>
        <taxon>Flavobacteriia</taxon>
        <taxon>Flavobacteriales</taxon>
        <taxon>Flavobacteriaceae</taxon>
        <taxon>Flavobacterium</taxon>
    </lineage>
</organism>
<evidence type="ECO:0000313" key="3">
    <source>
        <dbReference type="Proteomes" id="UP001568894"/>
    </source>
</evidence>
<proteinExistence type="predicted"/>